<feature type="binding site" evidence="16">
    <location>
        <begin position="73"/>
        <end position="76"/>
    </location>
    <ligand>
        <name>substrate</name>
    </ligand>
</feature>
<dbReference type="GO" id="GO:0004594">
    <property type="term" value="F:pantothenate kinase activity"/>
    <property type="evidence" value="ECO:0007669"/>
    <property type="project" value="UniProtKB-EC"/>
</dbReference>
<evidence type="ECO:0000313" key="17">
    <source>
        <dbReference type="EMBL" id="QCI28725.1"/>
    </source>
</evidence>
<dbReference type="PANTHER" id="PTHR34265:SF1">
    <property type="entry name" value="TYPE III PANTOTHENATE KINASE"/>
    <property type="match status" value="1"/>
</dbReference>
<evidence type="ECO:0000256" key="3">
    <source>
        <dbReference type="ARBA" id="ARBA00004496"/>
    </source>
</evidence>
<evidence type="ECO:0000256" key="8">
    <source>
        <dbReference type="ARBA" id="ARBA00022679"/>
    </source>
</evidence>
<feature type="binding site" evidence="16">
    <location>
        <position position="90"/>
    </location>
    <ligand>
        <name>K(+)</name>
        <dbReference type="ChEBI" id="CHEBI:29103"/>
    </ligand>
</feature>
<comment type="cofactor">
    <cofactor evidence="16">
        <name>NH4(+)</name>
        <dbReference type="ChEBI" id="CHEBI:28938"/>
    </cofactor>
    <cofactor evidence="16">
        <name>K(+)</name>
        <dbReference type="ChEBI" id="CHEBI:29103"/>
    </cofactor>
    <text evidence="16">A monovalent cation. Ammonium or potassium.</text>
</comment>
<name>A0ABX5TJI5_9BACT</name>
<organism evidence="17 18">
    <name type="scientific">Caminibacter pacificus</name>
    <dbReference type="NCBI Taxonomy" id="1424653"/>
    <lineage>
        <taxon>Bacteria</taxon>
        <taxon>Pseudomonadati</taxon>
        <taxon>Campylobacterota</taxon>
        <taxon>Epsilonproteobacteria</taxon>
        <taxon>Nautiliales</taxon>
        <taxon>Nautiliaceae</taxon>
        <taxon>Caminibacter</taxon>
    </lineage>
</organism>
<evidence type="ECO:0000256" key="6">
    <source>
        <dbReference type="ARBA" id="ARBA00012102"/>
    </source>
</evidence>
<dbReference type="NCBIfam" id="NF009872">
    <property type="entry name" value="PRK13333.1"/>
    <property type="match status" value="1"/>
</dbReference>
<dbReference type="EC" id="2.7.1.33" evidence="6 16"/>
<dbReference type="CDD" id="cd24015">
    <property type="entry name" value="ASKHA_NBD_PanK-III"/>
    <property type="match status" value="1"/>
</dbReference>
<accession>A0ABX5TJI5</accession>
<keyword evidence="7 16" id="KW-0963">Cytoplasm</keyword>
<feature type="binding site" evidence="16">
    <location>
        <position position="144"/>
    </location>
    <ligand>
        <name>substrate</name>
    </ligand>
</feature>
<comment type="similarity">
    <text evidence="14 16">Belongs to the type III pantothenate kinase family.</text>
</comment>
<gene>
    <name evidence="16" type="primary">coaX</name>
    <name evidence="17" type="ORF">C6V80_07035</name>
</gene>
<dbReference type="InterPro" id="IPR004619">
    <property type="entry name" value="Type_III_PanK"/>
</dbReference>
<comment type="cofactor">
    <cofactor evidence="2">
        <name>K(+)</name>
        <dbReference type="ChEBI" id="CHEBI:29103"/>
    </cofactor>
</comment>
<evidence type="ECO:0000256" key="10">
    <source>
        <dbReference type="ARBA" id="ARBA00022777"/>
    </source>
</evidence>
<dbReference type="SUPFAM" id="SSF53067">
    <property type="entry name" value="Actin-like ATPase domain"/>
    <property type="match status" value="2"/>
</dbReference>
<keyword evidence="13 16" id="KW-0173">Coenzyme A biosynthesis</keyword>
<evidence type="ECO:0000256" key="2">
    <source>
        <dbReference type="ARBA" id="ARBA00001958"/>
    </source>
</evidence>
<keyword evidence="12 16" id="KW-0630">Potassium</keyword>
<evidence type="ECO:0000313" key="18">
    <source>
        <dbReference type="Proteomes" id="UP000298805"/>
    </source>
</evidence>
<dbReference type="HAMAP" id="MF_01274">
    <property type="entry name" value="Pantothen_kinase_3"/>
    <property type="match status" value="1"/>
</dbReference>
<evidence type="ECO:0000256" key="12">
    <source>
        <dbReference type="ARBA" id="ARBA00022958"/>
    </source>
</evidence>
<comment type="subunit">
    <text evidence="5 16">Homodimer.</text>
</comment>
<evidence type="ECO:0000256" key="13">
    <source>
        <dbReference type="ARBA" id="ARBA00022993"/>
    </source>
</evidence>
<dbReference type="Proteomes" id="UP000298805">
    <property type="component" value="Chromosome"/>
</dbReference>
<evidence type="ECO:0000256" key="11">
    <source>
        <dbReference type="ARBA" id="ARBA00022840"/>
    </source>
</evidence>
<evidence type="ECO:0000256" key="7">
    <source>
        <dbReference type="ARBA" id="ARBA00022490"/>
    </source>
</evidence>
<evidence type="ECO:0000256" key="4">
    <source>
        <dbReference type="ARBA" id="ARBA00005225"/>
    </source>
</evidence>
<comment type="catalytic activity">
    <reaction evidence="1 16">
        <text>(R)-pantothenate + ATP = (R)-4'-phosphopantothenate + ADP + H(+)</text>
        <dbReference type="Rhea" id="RHEA:16373"/>
        <dbReference type="ChEBI" id="CHEBI:10986"/>
        <dbReference type="ChEBI" id="CHEBI:15378"/>
        <dbReference type="ChEBI" id="CHEBI:29032"/>
        <dbReference type="ChEBI" id="CHEBI:30616"/>
        <dbReference type="ChEBI" id="CHEBI:456216"/>
        <dbReference type="EC" id="2.7.1.33"/>
    </reaction>
</comment>
<dbReference type="Gene3D" id="3.30.420.40">
    <property type="match status" value="2"/>
</dbReference>
<evidence type="ECO:0000256" key="15">
    <source>
        <dbReference type="ARBA" id="ARBA00040883"/>
    </source>
</evidence>
<dbReference type="InterPro" id="IPR043129">
    <property type="entry name" value="ATPase_NBD"/>
</dbReference>
<feature type="binding site" evidence="16">
    <location>
        <position position="93"/>
    </location>
    <ligand>
        <name>ATP</name>
        <dbReference type="ChEBI" id="CHEBI:30616"/>
    </ligand>
</feature>
<dbReference type="NCBIfam" id="TIGR00671">
    <property type="entry name" value="baf"/>
    <property type="match status" value="1"/>
</dbReference>
<reference evidence="17" key="1">
    <citation type="submission" date="2019-06" db="EMBL/GenBank/DDBJ databases">
        <title>A comparative analysis of the Nautiliaceae.</title>
        <authorList>
            <person name="Grosche A."/>
            <person name="Smedile F."/>
            <person name="Vetriani C."/>
        </authorList>
    </citation>
    <scope>NUCLEOTIDE SEQUENCE</scope>
    <source>
        <strain evidence="17">TB6</strain>
    </source>
</reference>
<feature type="binding site" evidence="16">
    <location>
        <begin position="9"/>
        <end position="16"/>
    </location>
    <ligand>
        <name>ATP</name>
        <dbReference type="ChEBI" id="CHEBI:30616"/>
    </ligand>
</feature>
<comment type="pathway">
    <text evidence="4 16">Cofactor biosynthesis; coenzyme A biosynthesis; CoA from (R)-pantothenate: step 1/5.</text>
</comment>
<comment type="subcellular location">
    <subcellularLocation>
        <location evidence="3 16">Cytoplasm</location>
    </subcellularLocation>
</comment>
<keyword evidence="16" id="KW-0479">Metal-binding</keyword>
<feature type="active site" description="Proton acceptor" evidence="16">
    <location>
        <position position="75"/>
    </location>
</feature>
<proteinExistence type="inferred from homology"/>
<evidence type="ECO:0000256" key="5">
    <source>
        <dbReference type="ARBA" id="ARBA00011738"/>
    </source>
</evidence>
<evidence type="ECO:0000256" key="9">
    <source>
        <dbReference type="ARBA" id="ARBA00022741"/>
    </source>
</evidence>
<keyword evidence="11 16" id="KW-0067">ATP-binding</keyword>
<dbReference type="EMBL" id="CP027432">
    <property type="protein sequence ID" value="QCI28725.1"/>
    <property type="molecule type" value="Genomic_DNA"/>
</dbReference>
<comment type="function">
    <text evidence="16">Catalyzes the phosphorylation of pantothenate (Pan), the first step in CoA biosynthesis.</text>
</comment>
<keyword evidence="9 16" id="KW-0547">Nucleotide-binding</keyword>
<keyword evidence="8 16" id="KW-0808">Transferase</keyword>
<sequence>MEDSLVLVDIGNTNIHIWEEGKIYDIKNPIAFGEDVFYISVNENKEKEFLKLNPSALNLKNVVNFDTSYIGLGIDRIMACKAVDDGLVVDAGSAVTIDIMQNKVHLGGVIMPGISSIKKAYATISPKLDIEFGELNLKKLPQNTQEAVTFGGIGAVVLMINSLKKDKKVYLTGGDGKFLSRYIDGVYVKDLVFRGMLKTIKEDLREGKK</sequence>
<protein>
    <recommendedName>
        <fullName evidence="15 16">Type III pantothenate kinase</fullName>
        <ecNumber evidence="6 16">2.7.1.33</ecNumber>
    </recommendedName>
    <alternativeName>
        <fullName evidence="16">PanK-III</fullName>
    </alternativeName>
    <alternativeName>
        <fullName evidence="16">Pantothenic acid kinase</fullName>
    </alternativeName>
</protein>
<keyword evidence="18" id="KW-1185">Reference proteome</keyword>
<evidence type="ECO:0000256" key="1">
    <source>
        <dbReference type="ARBA" id="ARBA00001206"/>
    </source>
</evidence>
<dbReference type="PANTHER" id="PTHR34265">
    <property type="entry name" value="TYPE III PANTOTHENATE KINASE"/>
    <property type="match status" value="1"/>
</dbReference>
<feature type="binding site" evidence="16">
    <location>
        <position position="69"/>
    </location>
    <ligand>
        <name>substrate</name>
    </ligand>
</feature>
<keyword evidence="10 16" id="KW-0418">Kinase</keyword>
<dbReference type="Pfam" id="PF03309">
    <property type="entry name" value="Pan_kinase"/>
    <property type="match status" value="1"/>
</dbReference>
<evidence type="ECO:0000256" key="14">
    <source>
        <dbReference type="ARBA" id="ARBA00038036"/>
    </source>
</evidence>
<evidence type="ECO:0000256" key="16">
    <source>
        <dbReference type="HAMAP-Rule" id="MF_01274"/>
    </source>
</evidence>